<comment type="cofactor">
    <cofactor evidence="1">
        <name>Mg(2+)</name>
        <dbReference type="ChEBI" id="CHEBI:18420"/>
    </cofactor>
</comment>
<dbReference type="PANTHER" id="PTHR43046:SF14">
    <property type="entry name" value="MUTT_NUDIX FAMILY PROTEIN"/>
    <property type="match status" value="1"/>
</dbReference>
<accession>A0ABN7RFT6</accession>
<protein>
    <submittedName>
        <fullName evidence="4">NTP pyrophosphohydrolases including oxidative damage repair enzymes</fullName>
    </submittedName>
</protein>
<evidence type="ECO:0000313" key="4">
    <source>
        <dbReference type="EMBL" id="CAG5076221.1"/>
    </source>
</evidence>
<name>A0ABN7RFT6_THEXY</name>
<dbReference type="InterPro" id="IPR000086">
    <property type="entry name" value="NUDIX_hydrolase_dom"/>
</dbReference>
<keyword evidence="2" id="KW-0378">Hydrolase</keyword>
<dbReference type="Gene3D" id="3.90.79.10">
    <property type="entry name" value="Nucleoside Triphosphate Pyrophosphohydrolase"/>
    <property type="match status" value="1"/>
</dbReference>
<sequence>MNPYPDYRIAVEAIIVHEGKVLLAKRADNGAWYVPAGKAKYEETPKEAVIREVREETNLEVDSIEELHVRAFKGRKASGDFYRVMFTYLIRPGNGDIRSFRLNDEHTEYAWVGRQELGDSRYDSLLPEVRRIVANVLISRW</sequence>
<dbReference type="InterPro" id="IPR015797">
    <property type="entry name" value="NUDIX_hydrolase-like_dom_sf"/>
</dbReference>
<dbReference type="Proteomes" id="UP000681526">
    <property type="component" value="Unassembled WGS sequence"/>
</dbReference>
<evidence type="ECO:0000256" key="2">
    <source>
        <dbReference type="ARBA" id="ARBA00022801"/>
    </source>
</evidence>
<proteinExistence type="predicted"/>
<dbReference type="SUPFAM" id="SSF55811">
    <property type="entry name" value="Nudix"/>
    <property type="match status" value="1"/>
</dbReference>
<dbReference type="RefSeq" id="WP_213483016.1">
    <property type="nucleotide sequence ID" value="NZ_CAJRAY010000001.1"/>
</dbReference>
<evidence type="ECO:0000256" key="1">
    <source>
        <dbReference type="ARBA" id="ARBA00001946"/>
    </source>
</evidence>
<keyword evidence="5" id="KW-1185">Reference proteome</keyword>
<evidence type="ECO:0000313" key="5">
    <source>
        <dbReference type="Proteomes" id="UP000681526"/>
    </source>
</evidence>
<dbReference type="PANTHER" id="PTHR43046">
    <property type="entry name" value="GDP-MANNOSE MANNOSYL HYDROLASE"/>
    <property type="match status" value="1"/>
</dbReference>
<dbReference type="EMBL" id="CAJRAY010000001">
    <property type="protein sequence ID" value="CAG5076221.1"/>
    <property type="molecule type" value="Genomic_DNA"/>
</dbReference>
<dbReference type="InterPro" id="IPR020084">
    <property type="entry name" value="NUDIX_hydrolase_CS"/>
</dbReference>
<dbReference type="PROSITE" id="PS00893">
    <property type="entry name" value="NUDIX_BOX"/>
    <property type="match status" value="1"/>
</dbReference>
<dbReference type="PROSITE" id="PS51462">
    <property type="entry name" value="NUDIX"/>
    <property type="match status" value="1"/>
</dbReference>
<reference evidence="4 5" key="1">
    <citation type="submission" date="2021-04" db="EMBL/GenBank/DDBJ databases">
        <authorList>
            <person name="Rakotoarivonina H."/>
        </authorList>
    </citation>
    <scope>NUCLEOTIDE SEQUENCE [LARGE SCALE GENOMIC DNA]</scope>
    <source>
        <strain evidence="4 5">XE</strain>
    </source>
</reference>
<comment type="caution">
    <text evidence="4">The sequence shown here is derived from an EMBL/GenBank/DDBJ whole genome shotgun (WGS) entry which is preliminary data.</text>
</comment>
<organism evidence="4 5">
    <name type="scientific">Thermobacillus xylanilyticus</name>
    <dbReference type="NCBI Taxonomy" id="76633"/>
    <lineage>
        <taxon>Bacteria</taxon>
        <taxon>Bacillati</taxon>
        <taxon>Bacillota</taxon>
        <taxon>Bacilli</taxon>
        <taxon>Bacillales</taxon>
        <taxon>Paenibacillaceae</taxon>
        <taxon>Thermobacillus</taxon>
    </lineage>
</organism>
<dbReference type="Pfam" id="PF00293">
    <property type="entry name" value="NUDIX"/>
    <property type="match status" value="1"/>
</dbReference>
<evidence type="ECO:0000259" key="3">
    <source>
        <dbReference type="PROSITE" id="PS51462"/>
    </source>
</evidence>
<gene>
    <name evidence="4" type="primary">txxe 365-MutT3</name>
    <name evidence="4" type="ORF">TXXE_00375</name>
</gene>
<feature type="domain" description="Nudix hydrolase" evidence="3">
    <location>
        <begin position="6"/>
        <end position="135"/>
    </location>
</feature>